<dbReference type="EMBL" id="VUJX02000007">
    <property type="protein sequence ID" value="KAL0934258.1"/>
    <property type="molecule type" value="Genomic_DNA"/>
</dbReference>
<proteinExistence type="predicted"/>
<name>A0ACC3YQQ6_COLTU</name>
<reference evidence="1 2" key="1">
    <citation type="journal article" date="2020" name="Phytopathology">
        <title>Genome Sequence Resources of Colletotrichum truncatum, C. plurivorum, C. musicola, and C. sojae: Four Species Pathogenic to Soybean (Glycine max).</title>
        <authorList>
            <person name="Rogerio F."/>
            <person name="Boufleur T.R."/>
            <person name="Ciampi-Guillardi M."/>
            <person name="Sukno S.A."/>
            <person name="Thon M.R."/>
            <person name="Massola Junior N.S."/>
            <person name="Baroncelli R."/>
        </authorList>
    </citation>
    <scope>NUCLEOTIDE SEQUENCE [LARGE SCALE GENOMIC DNA]</scope>
    <source>
        <strain evidence="1 2">CMES1059</strain>
    </source>
</reference>
<sequence length="505" mass="55319">MWCNIFQLVYRAILILHSVAAVQGFSWSAGEASSNVARKMSNSAVSSSAMAQSGSRLPSIYAVAMQELQELESEPLCHRVAARLLVNNCQLLDGKDDATVLIDSGRQIRDFVDSYAASLAICDLERGQFDIPSSCTPFRESTLTMIPDSKVPRLHVSPQQIDSCLSGLARSDSAWNTWVSYRHKALRFCEAARVDNDKAQSVRLHQRLTEVLSKLSDGVERELELHLQAMKTRANQATEHLRSIIPDVDQLRNNLRDVDRIISQEMIHTAQASKLALQDGFENAQNLQQLLSILLGTVLSSNAEVAATYETTISAFKQNAQSQIDAVLSVLASASASSLVMQNRMELSNAVVTDIIERQSNLGKGLRGLSVLTENLSLQYETHVRSLTQAQQTSEDLIGKLDKIAQSASDIHGSVNSSSGWRTYVPYLVCPTVSLLMGSYGLPPSASRNLVLITIGEVAGAIVSHTHFFAPQIWGRFSSTAAPHNEKKDTVFLAPANNDIDRDLP</sequence>
<organism evidence="1 2">
    <name type="scientific">Colletotrichum truncatum</name>
    <name type="common">Anthracnose fungus</name>
    <name type="synonym">Colletotrichum capsici</name>
    <dbReference type="NCBI Taxonomy" id="5467"/>
    <lineage>
        <taxon>Eukaryota</taxon>
        <taxon>Fungi</taxon>
        <taxon>Dikarya</taxon>
        <taxon>Ascomycota</taxon>
        <taxon>Pezizomycotina</taxon>
        <taxon>Sordariomycetes</taxon>
        <taxon>Hypocreomycetidae</taxon>
        <taxon>Glomerellales</taxon>
        <taxon>Glomerellaceae</taxon>
        <taxon>Colletotrichum</taxon>
        <taxon>Colletotrichum truncatum species complex</taxon>
    </lineage>
</organism>
<evidence type="ECO:0000313" key="1">
    <source>
        <dbReference type="EMBL" id="KAL0934258.1"/>
    </source>
</evidence>
<protein>
    <submittedName>
        <fullName evidence="1">Nuclear membrane fusion protein kar5</fullName>
    </submittedName>
</protein>
<dbReference type="Proteomes" id="UP000805649">
    <property type="component" value="Unassembled WGS sequence"/>
</dbReference>
<gene>
    <name evidence="1" type="ORF">CTRU02_211057</name>
</gene>
<accession>A0ACC3YQQ6</accession>
<evidence type="ECO:0000313" key="2">
    <source>
        <dbReference type="Proteomes" id="UP000805649"/>
    </source>
</evidence>
<keyword evidence="2" id="KW-1185">Reference proteome</keyword>
<comment type="caution">
    <text evidence="1">The sequence shown here is derived from an EMBL/GenBank/DDBJ whole genome shotgun (WGS) entry which is preliminary data.</text>
</comment>